<protein>
    <submittedName>
        <fullName evidence="1">Uncharacterized protein</fullName>
    </submittedName>
</protein>
<dbReference type="AlphaFoldDB" id="A0AAV4CSH5"/>
<name>A0AAV4CSH5_9GAST</name>
<evidence type="ECO:0000313" key="1">
    <source>
        <dbReference type="EMBL" id="GFO34888.1"/>
    </source>
</evidence>
<accession>A0AAV4CSH5</accession>
<dbReference type="Proteomes" id="UP000735302">
    <property type="component" value="Unassembled WGS sequence"/>
</dbReference>
<organism evidence="1 2">
    <name type="scientific">Plakobranchus ocellatus</name>
    <dbReference type="NCBI Taxonomy" id="259542"/>
    <lineage>
        <taxon>Eukaryota</taxon>
        <taxon>Metazoa</taxon>
        <taxon>Spiralia</taxon>
        <taxon>Lophotrochozoa</taxon>
        <taxon>Mollusca</taxon>
        <taxon>Gastropoda</taxon>
        <taxon>Heterobranchia</taxon>
        <taxon>Euthyneura</taxon>
        <taxon>Panpulmonata</taxon>
        <taxon>Sacoglossa</taxon>
        <taxon>Placobranchoidea</taxon>
        <taxon>Plakobranchidae</taxon>
        <taxon>Plakobranchus</taxon>
    </lineage>
</organism>
<evidence type="ECO:0000313" key="2">
    <source>
        <dbReference type="Proteomes" id="UP000735302"/>
    </source>
</evidence>
<sequence length="124" mass="13917">MLGTRQTSSELHMPGPYSWFTDAWNKANNLSTPYARTLLLVQRCLEQGKQPQYSICQDPTPGSATLGTSMGLTVYFFLYFGSCVSEFRSKWGKGYLTTADGHEAKACLSQYDYLFSRDNARLSS</sequence>
<proteinExistence type="predicted"/>
<comment type="caution">
    <text evidence="1">The sequence shown here is derived from an EMBL/GenBank/DDBJ whole genome shotgun (WGS) entry which is preliminary data.</text>
</comment>
<dbReference type="EMBL" id="BLXT01006948">
    <property type="protein sequence ID" value="GFO34888.1"/>
    <property type="molecule type" value="Genomic_DNA"/>
</dbReference>
<keyword evidence="2" id="KW-1185">Reference proteome</keyword>
<gene>
    <name evidence="1" type="ORF">PoB_006139300</name>
</gene>
<reference evidence="1 2" key="1">
    <citation type="journal article" date="2021" name="Elife">
        <title>Chloroplast acquisition without the gene transfer in kleptoplastic sea slugs, Plakobranchus ocellatus.</title>
        <authorList>
            <person name="Maeda T."/>
            <person name="Takahashi S."/>
            <person name="Yoshida T."/>
            <person name="Shimamura S."/>
            <person name="Takaki Y."/>
            <person name="Nagai Y."/>
            <person name="Toyoda A."/>
            <person name="Suzuki Y."/>
            <person name="Arimoto A."/>
            <person name="Ishii H."/>
            <person name="Satoh N."/>
            <person name="Nishiyama T."/>
            <person name="Hasebe M."/>
            <person name="Maruyama T."/>
            <person name="Minagawa J."/>
            <person name="Obokata J."/>
            <person name="Shigenobu S."/>
        </authorList>
    </citation>
    <scope>NUCLEOTIDE SEQUENCE [LARGE SCALE GENOMIC DNA]</scope>
</reference>